<dbReference type="PROSITE" id="PS51485">
    <property type="entry name" value="PHYTOCYANIN"/>
    <property type="match status" value="1"/>
</dbReference>
<dbReference type="FunCoup" id="D8RN16">
    <property type="interactions" value="360"/>
</dbReference>
<dbReference type="InterPro" id="IPR003245">
    <property type="entry name" value="Phytocyanin_dom"/>
</dbReference>
<dbReference type="GO" id="GO:0046872">
    <property type="term" value="F:metal ion binding"/>
    <property type="evidence" value="ECO:0007669"/>
    <property type="project" value="UniProtKB-KW"/>
</dbReference>
<name>D8RN16_SELML</name>
<dbReference type="SUPFAM" id="SSF49503">
    <property type="entry name" value="Cupredoxins"/>
    <property type="match status" value="1"/>
</dbReference>
<dbReference type="GO" id="GO:0009055">
    <property type="term" value="F:electron transfer activity"/>
    <property type="evidence" value="ECO:0007669"/>
    <property type="project" value="InterPro"/>
</dbReference>
<keyword evidence="2" id="KW-0325">Glycoprotein</keyword>
<keyword evidence="1" id="KW-0479">Metal-binding</keyword>
<evidence type="ECO:0000313" key="5">
    <source>
        <dbReference type="Proteomes" id="UP000001514"/>
    </source>
</evidence>
<dbReference type="STRING" id="88036.D8RN16"/>
<keyword evidence="5" id="KW-1185">Reference proteome</keyword>
<dbReference type="PANTHER" id="PTHR33021">
    <property type="entry name" value="BLUE COPPER PROTEIN"/>
    <property type="match status" value="1"/>
</dbReference>
<dbReference type="OrthoDB" id="687943at2759"/>
<dbReference type="EMBL" id="GL377584">
    <property type="protein sequence ID" value="EFJ26428.1"/>
    <property type="molecule type" value="Genomic_DNA"/>
</dbReference>
<dbReference type="CDD" id="cd04216">
    <property type="entry name" value="Phytocyanin"/>
    <property type="match status" value="1"/>
</dbReference>
<dbReference type="PANTHER" id="PTHR33021:SF193">
    <property type="entry name" value="OS06G0218600 PROTEIN"/>
    <property type="match status" value="1"/>
</dbReference>
<dbReference type="GO" id="GO:0005886">
    <property type="term" value="C:plasma membrane"/>
    <property type="evidence" value="ECO:0000318"/>
    <property type="project" value="GO_Central"/>
</dbReference>
<dbReference type="InParanoid" id="D8RN16"/>
<dbReference type="AlphaFoldDB" id="D8RN16"/>
<dbReference type="Gene3D" id="2.60.40.420">
    <property type="entry name" value="Cupredoxins - blue copper proteins"/>
    <property type="match status" value="1"/>
</dbReference>
<evidence type="ECO:0000256" key="2">
    <source>
        <dbReference type="ARBA" id="ARBA00023180"/>
    </source>
</evidence>
<gene>
    <name evidence="4" type="ORF">SELMODRAFT_27488</name>
</gene>
<reference evidence="4 5" key="1">
    <citation type="journal article" date="2011" name="Science">
        <title>The Selaginella genome identifies genetic changes associated with the evolution of vascular plants.</title>
        <authorList>
            <person name="Banks J.A."/>
            <person name="Nishiyama T."/>
            <person name="Hasebe M."/>
            <person name="Bowman J.L."/>
            <person name="Gribskov M."/>
            <person name="dePamphilis C."/>
            <person name="Albert V.A."/>
            <person name="Aono N."/>
            <person name="Aoyama T."/>
            <person name="Ambrose B.A."/>
            <person name="Ashton N.W."/>
            <person name="Axtell M.J."/>
            <person name="Barker E."/>
            <person name="Barker M.S."/>
            <person name="Bennetzen J.L."/>
            <person name="Bonawitz N.D."/>
            <person name="Chapple C."/>
            <person name="Cheng C."/>
            <person name="Correa L.G."/>
            <person name="Dacre M."/>
            <person name="DeBarry J."/>
            <person name="Dreyer I."/>
            <person name="Elias M."/>
            <person name="Engstrom E.M."/>
            <person name="Estelle M."/>
            <person name="Feng L."/>
            <person name="Finet C."/>
            <person name="Floyd S.K."/>
            <person name="Frommer W.B."/>
            <person name="Fujita T."/>
            <person name="Gramzow L."/>
            <person name="Gutensohn M."/>
            <person name="Harholt J."/>
            <person name="Hattori M."/>
            <person name="Heyl A."/>
            <person name="Hirai T."/>
            <person name="Hiwatashi Y."/>
            <person name="Ishikawa M."/>
            <person name="Iwata M."/>
            <person name="Karol K.G."/>
            <person name="Koehler B."/>
            <person name="Kolukisaoglu U."/>
            <person name="Kubo M."/>
            <person name="Kurata T."/>
            <person name="Lalonde S."/>
            <person name="Li K."/>
            <person name="Li Y."/>
            <person name="Litt A."/>
            <person name="Lyons E."/>
            <person name="Manning G."/>
            <person name="Maruyama T."/>
            <person name="Michael T.P."/>
            <person name="Mikami K."/>
            <person name="Miyazaki S."/>
            <person name="Morinaga S."/>
            <person name="Murata T."/>
            <person name="Mueller-Roeber B."/>
            <person name="Nelson D.R."/>
            <person name="Obara M."/>
            <person name="Oguri Y."/>
            <person name="Olmstead R.G."/>
            <person name="Onodera N."/>
            <person name="Petersen B.L."/>
            <person name="Pils B."/>
            <person name="Prigge M."/>
            <person name="Rensing S.A."/>
            <person name="Riano-Pachon D.M."/>
            <person name="Roberts A.W."/>
            <person name="Sato Y."/>
            <person name="Scheller H.V."/>
            <person name="Schulz B."/>
            <person name="Schulz C."/>
            <person name="Shakirov E.V."/>
            <person name="Shibagaki N."/>
            <person name="Shinohara N."/>
            <person name="Shippen D.E."/>
            <person name="Soerensen I."/>
            <person name="Sotooka R."/>
            <person name="Sugimoto N."/>
            <person name="Sugita M."/>
            <person name="Sumikawa N."/>
            <person name="Tanurdzic M."/>
            <person name="Theissen G."/>
            <person name="Ulvskov P."/>
            <person name="Wakazuki S."/>
            <person name="Weng J.K."/>
            <person name="Willats W.W."/>
            <person name="Wipf D."/>
            <person name="Wolf P.G."/>
            <person name="Yang L."/>
            <person name="Zimmer A.D."/>
            <person name="Zhu Q."/>
            <person name="Mitros T."/>
            <person name="Hellsten U."/>
            <person name="Loque D."/>
            <person name="Otillar R."/>
            <person name="Salamov A."/>
            <person name="Schmutz J."/>
            <person name="Shapiro H."/>
            <person name="Lindquist E."/>
            <person name="Lucas S."/>
            <person name="Rokhsar D."/>
            <person name="Grigoriev I.V."/>
        </authorList>
    </citation>
    <scope>NUCLEOTIDE SEQUENCE [LARGE SCALE GENOMIC DNA]</scope>
</reference>
<dbReference type="Gramene" id="EFJ26428">
    <property type="protein sequence ID" value="EFJ26428"/>
    <property type="gene ID" value="SELMODRAFT_27488"/>
</dbReference>
<proteinExistence type="predicted"/>
<dbReference type="Pfam" id="PF02298">
    <property type="entry name" value="Cu_bind_like"/>
    <property type="match status" value="1"/>
</dbReference>
<protein>
    <recommendedName>
        <fullName evidence="3">Phytocyanin domain-containing protein</fullName>
    </recommendedName>
</protein>
<feature type="non-terminal residue" evidence="4">
    <location>
        <position position="1"/>
    </location>
</feature>
<feature type="domain" description="Phytocyanin" evidence="3">
    <location>
        <begin position="4"/>
        <end position="107"/>
    </location>
</feature>
<evidence type="ECO:0000256" key="1">
    <source>
        <dbReference type="ARBA" id="ARBA00022723"/>
    </source>
</evidence>
<dbReference type="FunFam" id="2.60.40.420:FF:000003">
    <property type="entry name" value="Blue copper"/>
    <property type="match status" value="1"/>
</dbReference>
<accession>D8RN16</accession>
<feature type="non-terminal residue" evidence="4">
    <location>
        <position position="125"/>
    </location>
</feature>
<evidence type="ECO:0000313" key="4">
    <source>
        <dbReference type="EMBL" id="EFJ26428.1"/>
    </source>
</evidence>
<dbReference type="InterPro" id="IPR008972">
    <property type="entry name" value="Cupredoxin"/>
</dbReference>
<dbReference type="HOGENOM" id="CLU_058719_4_3_1"/>
<dbReference type="InterPro" id="IPR039391">
    <property type="entry name" value="Phytocyanin-like"/>
</dbReference>
<dbReference type="OMA" id="HRESYED"/>
<dbReference type="KEGG" id="smo:SELMODRAFT_27488"/>
<sequence length="125" mass="13755">ASATRYIVGDEVGWSDPSMSNVSYADWALKHRFHVGDSLVFKYPSDAHTVLKVNRQDFEACHNSNPMASYKDGESIVHLSSAGPHWFICGETSHCNQGQKFGIMVVERRGRHSRAPSPSPAPAPS</sequence>
<dbReference type="Proteomes" id="UP000001514">
    <property type="component" value="Unassembled WGS sequence"/>
</dbReference>
<organism evidence="5">
    <name type="scientific">Selaginella moellendorffii</name>
    <name type="common">Spikemoss</name>
    <dbReference type="NCBI Taxonomy" id="88036"/>
    <lineage>
        <taxon>Eukaryota</taxon>
        <taxon>Viridiplantae</taxon>
        <taxon>Streptophyta</taxon>
        <taxon>Embryophyta</taxon>
        <taxon>Tracheophyta</taxon>
        <taxon>Lycopodiopsida</taxon>
        <taxon>Selaginellales</taxon>
        <taxon>Selaginellaceae</taxon>
        <taxon>Selaginella</taxon>
    </lineage>
</organism>
<dbReference type="eggNOG" id="ENOG502S3NY">
    <property type="taxonomic scope" value="Eukaryota"/>
</dbReference>
<evidence type="ECO:0000259" key="3">
    <source>
        <dbReference type="PROSITE" id="PS51485"/>
    </source>
</evidence>